<gene>
    <name evidence="4" type="ORF">GCM10012275_30070</name>
</gene>
<dbReference type="GO" id="GO:0005737">
    <property type="term" value="C:cytoplasm"/>
    <property type="evidence" value="ECO:0007669"/>
    <property type="project" value="TreeGrafter"/>
</dbReference>
<organism evidence="4 5">
    <name type="scientific">Longimycelium tulufanense</name>
    <dbReference type="NCBI Taxonomy" id="907463"/>
    <lineage>
        <taxon>Bacteria</taxon>
        <taxon>Bacillati</taxon>
        <taxon>Actinomycetota</taxon>
        <taxon>Actinomycetes</taxon>
        <taxon>Pseudonocardiales</taxon>
        <taxon>Pseudonocardiaceae</taxon>
        <taxon>Longimycelium</taxon>
    </lineage>
</organism>
<evidence type="ECO:0000256" key="2">
    <source>
        <dbReference type="SAM" id="MobiDB-lite"/>
    </source>
</evidence>
<dbReference type="RefSeq" id="WP_189058088.1">
    <property type="nucleotide sequence ID" value="NZ_BMMK01000012.1"/>
</dbReference>
<reference evidence="4" key="2">
    <citation type="submission" date="2020-09" db="EMBL/GenBank/DDBJ databases">
        <authorList>
            <person name="Sun Q."/>
            <person name="Zhou Y."/>
        </authorList>
    </citation>
    <scope>NUCLEOTIDE SEQUENCE</scope>
    <source>
        <strain evidence="4">CGMCC 4.5737</strain>
    </source>
</reference>
<sequence length="367" mass="38374">MHVDFLVVGGGMAGVSVAAELVPFGSVALLEQEGELARHTTGRSAAVFLESYGSPEVRALTRASRPIIEAAGTDPLLSARPMIQVARADQEDRLAKEISAAPGLAPLDVREALELCPVLRPDYVGGAAVDHSAADIDVNGLHQHYVAVARRSGRAEIRKGATLLAGEYRGGRWQVETGAGEVRAGVVVDAAGAWADQVAERLGVAPVGLRPLRRTAAVCPVAVDPRGWPLVCDVDDEFYFRPEGGSVLVSPADETPDQPGDARPDELGVALALERVNAATTLGLRSVRTAWAGLRTFAPDRNPVVGMAADVPGFCWLAGQGGYGIQMAPALARLAAALITGASGTPAEGLPVERIAPTRDTLRNTQR</sequence>
<reference evidence="4" key="1">
    <citation type="journal article" date="2014" name="Int. J. Syst. Evol. Microbiol.">
        <title>Complete genome sequence of Corynebacterium casei LMG S-19264T (=DSM 44701T), isolated from a smear-ripened cheese.</title>
        <authorList>
            <consortium name="US DOE Joint Genome Institute (JGI-PGF)"/>
            <person name="Walter F."/>
            <person name="Albersmeier A."/>
            <person name="Kalinowski J."/>
            <person name="Ruckert C."/>
        </authorList>
    </citation>
    <scope>NUCLEOTIDE SEQUENCE</scope>
    <source>
        <strain evidence="4">CGMCC 4.5737</strain>
    </source>
</reference>
<dbReference type="Gene3D" id="3.50.50.60">
    <property type="entry name" value="FAD/NAD(P)-binding domain"/>
    <property type="match status" value="1"/>
</dbReference>
<accession>A0A8J3CEI7</accession>
<dbReference type="Gene3D" id="3.30.9.10">
    <property type="entry name" value="D-Amino Acid Oxidase, subunit A, domain 2"/>
    <property type="match status" value="1"/>
</dbReference>
<evidence type="ECO:0000259" key="3">
    <source>
        <dbReference type="Pfam" id="PF01266"/>
    </source>
</evidence>
<dbReference type="InterPro" id="IPR006076">
    <property type="entry name" value="FAD-dep_OxRdtase"/>
</dbReference>
<dbReference type="Pfam" id="PF01266">
    <property type="entry name" value="DAO"/>
    <property type="match status" value="1"/>
</dbReference>
<evidence type="ECO:0000256" key="1">
    <source>
        <dbReference type="ARBA" id="ARBA00023002"/>
    </source>
</evidence>
<keyword evidence="1" id="KW-0560">Oxidoreductase</keyword>
<dbReference type="EMBL" id="BMMK01000012">
    <property type="protein sequence ID" value="GGM56937.1"/>
    <property type="molecule type" value="Genomic_DNA"/>
</dbReference>
<protein>
    <submittedName>
        <fullName evidence="4">Glycerol-3-phosphate dehydrogenase</fullName>
    </submittedName>
</protein>
<comment type="caution">
    <text evidence="4">The sequence shown here is derived from an EMBL/GenBank/DDBJ whole genome shotgun (WGS) entry which is preliminary data.</text>
</comment>
<dbReference type="PANTHER" id="PTHR13847:SF287">
    <property type="entry name" value="FAD-DEPENDENT OXIDOREDUCTASE DOMAIN-CONTAINING PROTEIN 1"/>
    <property type="match status" value="1"/>
</dbReference>
<dbReference type="Proteomes" id="UP000637578">
    <property type="component" value="Unassembled WGS sequence"/>
</dbReference>
<feature type="compositionally biased region" description="Basic and acidic residues" evidence="2">
    <location>
        <begin position="356"/>
        <end position="367"/>
    </location>
</feature>
<name>A0A8J3CEI7_9PSEU</name>
<feature type="domain" description="FAD dependent oxidoreductase" evidence="3">
    <location>
        <begin position="4"/>
        <end position="338"/>
    </location>
</feature>
<dbReference type="PANTHER" id="PTHR13847">
    <property type="entry name" value="SARCOSINE DEHYDROGENASE-RELATED"/>
    <property type="match status" value="1"/>
</dbReference>
<dbReference type="AlphaFoldDB" id="A0A8J3CEI7"/>
<evidence type="ECO:0000313" key="5">
    <source>
        <dbReference type="Proteomes" id="UP000637578"/>
    </source>
</evidence>
<dbReference type="SUPFAM" id="SSF51905">
    <property type="entry name" value="FAD/NAD(P)-binding domain"/>
    <property type="match status" value="1"/>
</dbReference>
<feature type="region of interest" description="Disordered" evidence="2">
    <location>
        <begin position="347"/>
        <end position="367"/>
    </location>
</feature>
<proteinExistence type="predicted"/>
<keyword evidence="5" id="KW-1185">Reference proteome</keyword>
<dbReference type="InterPro" id="IPR036188">
    <property type="entry name" value="FAD/NAD-bd_sf"/>
</dbReference>
<dbReference type="GO" id="GO:0016491">
    <property type="term" value="F:oxidoreductase activity"/>
    <property type="evidence" value="ECO:0007669"/>
    <property type="project" value="UniProtKB-KW"/>
</dbReference>
<evidence type="ECO:0000313" key="4">
    <source>
        <dbReference type="EMBL" id="GGM56937.1"/>
    </source>
</evidence>